<feature type="transmembrane region" description="Helical" evidence="1">
    <location>
        <begin position="196"/>
        <end position="213"/>
    </location>
</feature>
<proteinExistence type="predicted"/>
<name>A0ABM6LVY9_9GAMM</name>
<dbReference type="RefSeq" id="WP_088769197.1">
    <property type="nucleotide sequence ID" value="NZ_CP022133.1"/>
</dbReference>
<evidence type="ECO:0000259" key="2">
    <source>
        <dbReference type="Pfam" id="PF07786"/>
    </source>
</evidence>
<protein>
    <recommendedName>
        <fullName evidence="2">Heparan-alpha-glucosaminide N-acetyltransferase catalytic domain-containing protein</fullName>
    </recommendedName>
</protein>
<keyword evidence="1" id="KW-1133">Transmembrane helix</keyword>
<feature type="transmembrane region" description="Helical" evidence="1">
    <location>
        <begin position="96"/>
        <end position="112"/>
    </location>
</feature>
<feature type="transmembrane region" description="Helical" evidence="1">
    <location>
        <begin position="144"/>
        <end position="163"/>
    </location>
</feature>
<dbReference type="Proteomes" id="UP000197717">
    <property type="component" value="Chromosome"/>
</dbReference>
<feature type="transmembrane region" description="Helical" evidence="1">
    <location>
        <begin position="274"/>
        <end position="292"/>
    </location>
</feature>
<keyword evidence="1" id="KW-0472">Membrane</keyword>
<evidence type="ECO:0000313" key="3">
    <source>
        <dbReference type="EMBL" id="ASG66744.1"/>
    </source>
</evidence>
<dbReference type="PANTHER" id="PTHR40407:SF1">
    <property type="entry name" value="HEPARAN-ALPHA-GLUCOSAMINIDE N-ACETYLTRANSFERASE CATALYTIC DOMAIN-CONTAINING PROTEIN"/>
    <property type="match status" value="1"/>
</dbReference>
<keyword evidence="1" id="KW-0812">Transmembrane</keyword>
<dbReference type="Pfam" id="PF07786">
    <property type="entry name" value="HGSNAT_cat"/>
    <property type="match status" value="1"/>
</dbReference>
<dbReference type="PANTHER" id="PTHR40407">
    <property type="entry name" value="MEMBRANE PROTEIN-LIKE PROTEIN"/>
    <property type="match status" value="1"/>
</dbReference>
<gene>
    <name evidence="3" type="ORF">CEW91_11615</name>
</gene>
<keyword evidence="4" id="KW-1185">Reference proteome</keyword>
<evidence type="ECO:0000256" key="1">
    <source>
        <dbReference type="SAM" id="Phobius"/>
    </source>
</evidence>
<dbReference type="InterPro" id="IPR012429">
    <property type="entry name" value="HGSNAT_cat"/>
</dbReference>
<feature type="transmembrane region" description="Helical" evidence="1">
    <location>
        <begin position="118"/>
        <end position="137"/>
    </location>
</feature>
<sequence length="381" mass="43490">MNSKAIKQRIDSIDALRGLVIILMLLDHARERFFYNQPVADPMVLESTEPGLFWSRFAAHFCAPVFVFLTGLSAWLYQQKHEGSVKLTREFLWKRGLFLVLLEITVINFSWFGAYETLYLQVIWAIGLCMIALGACVGLPGRTLFALGLLIVAGHNALDFITLNPGEWGYTLWTVLHDRGFILKTEALSIKASYPLLPWIGVILLGYAAGPLYSKSFNPKRRARWLLSLATTCFISFLLLRGFNIYGETQVWTEQGNLAANIRAIFNVTKYPPSLNFVQITFAGMFVMLYLMERFQGHWTTILTSFGGAPMFFYIVHLYVLLVLYKLALFVFGTPGPGYLSLPNIYWIWLMTAALAALLYKPTQWFNQHKRSSTQAWIKYL</sequence>
<organism evidence="3 4">
    <name type="scientific">Idiomarina piscisalsi</name>
    <dbReference type="NCBI Taxonomy" id="1096243"/>
    <lineage>
        <taxon>Bacteria</taxon>
        <taxon>Pseudomonadati</taxon>
        <taxon>Pseudomonadota</taxon>
        <taxon>Gammaproteobacteria</taxon>
        <taxon>Alteromonadales</taxon>
        <taxon>Idiomarinaceae</taxon>
        <taxon>Idiomarina</taxon>
    </lineage>
</organism>
<feature type="domain" description="Heparan-alpha-glucosaminide N-acetyltransferase catalytic" evidence="2">
    <location>
        <begin position="9"/>
        <end position="221"/>
    </location>
</feature>
<accession>A0ABM6LVY9</accession>
<feature type="transmembrane region" description="Helical" evidence="1">
    <location>
        <begin position="225"/>
        <end position="243"/>
    </location>
</feature>
<evidence type="ECO:0000313" key="4">
    <source>
        <dbReference type="Proteomes" id="UP000197717"/>
    </source>
</evidence>
<dbReference type="EMBL" id="CP022133">
    <property type="protein sequence ID" value="ASG66744.1"/>
    <property type="molecule type" value="Genomic_DNA"/>
</dbReference>
<feature type="transmembrane region" description="Helical" evidence="1">
    <location>
        <begin position="344"/>
        <end position="360"/>
    </location>
</feature>
<reference evidence="3 4" key="1">
    <citation type="submission" date="2017-06" db="EMBL/GenBank/DDBJ databases">
        <title>Complete genome sequence of Idiomarina piscisalsi strain 10PY1A isolated from soil of Soudi Arabia.</title>
        <authorList>
            <person name="Kim M.-C."/>
            <person name="Jung B.K."/>
            <person name="Budiyanto F."/>
            <person name="Nzila A."/>
            <person name="Shin J.-H."/>
        </authorList>
    </citation>
    <scope>NUCLEOTIDE SEQUENCE [LARGE SCALE GENOMIC DNA]</scope>
    <source>
        <strain evidence="3 4">10PY1A</strain>
    </source>
</reference>
<feature type="transmembrane region" description="Helical" evidence="1">
    <location>
        <begin position="312"/>
        <end position="332"/>
    </location>
</feature>
<feature type="transmembrane region" description="Helical" evidence="1">
    <location>
        <begin position="12"/>
        <end position="29"/>
    </location>
</feature>
<feature type="transmembrane region" description="Helical" evidence="1">
    <location>
        <begin position="57"/>
        <end position="76"/>
    </location>
</feature>